<protein>
    <recommendedName>
        <fullName evidence="2">T6SS Phospholipase effector Tle1-like catalytic domain-containing protein</fullName>
    </recommendedName>
</protein>
<dbReference type="EMBL" id="QICH01000001">
    <property type="protein sequence ID" value="PXF64398.1"/>
    <property type="molecule type" value="Genomic_DNA"/>
</dbReference>
<feature type="domain" description="T6SS Phospholipase effector Tle1-like catalytic" evidence="2">
    <location>
        <begin position="38"/>
        <end position="147"/>
    </location>
</feature>
<feature type="domain" description="T6SS Phospholipase effector Tle1-like catalytic" evidence="2">
    <location>
        <begin position="148"/>
        <end position="297"/>
    </location>
</feature>
<keyword evidence="4" id="KW-1185">Reference proteome</keyword>
<proteinExistence type="predicted"/>
<reference evidence="3 4" key="1">
    <citation type="submission" date="2018-05" db="EMBL/GenBank/DDBJ databases">
        <title>Kangiella spongicola genome sequence.</title>
        <authorList>
            <person name="Maclea K.S."/>
            <person name="Goen A.E."/>
            <person name="Kelley C."/>
            <person name="Underriner A."/>
            <person name="Silverwood T."/>
            <person name="Trachtenberg A.M."/>
        </authorList>
    </citation>
    <scope>NUCLEOTIDE SEQUENCE [LARGE SCALE GENOMIC DNA]</scope>
    <source>
        <strain evidence="3 4">ATCC BAA-2076</strain>
    </source>
</reference>
<evidence type="ECO:0000256" key="1">
    <source>
        <dbReference type="SAM" id="MobiDB-lite"/>
    </source>
</evidence>
<dbReference type="OrthoDB" id="4378831at2"/>
<gene>
    <name evidence="3" type="ORF">DL796_04460</name>
</gene>
<dbReference type="PANTHER" id="PTHR33840:SF1">
    <property type="entry name" value="TLE1 PHOSPHOLIPASE DOMAIN-CONTAINING PROTEIN"/>
    <property type="match status" value="1"/>
</dbReference>
<name>A0A318D9S0_9GAMM</name>
<dbReference type="Proteomes" id="UP000247689">
    <property type="component" value="Unassembled WGS sequence"/>
</dbReference>
<sequence length="501" mass="56878">MTSGILEQSKIRRRGMSNSRTSPNQIPQKCPWVMRVGVFFDGTGNNKENDRASKKMSNIAKLSDTYKDMIDEENLKQYTWFYKNGVGTVNNKSNVLSGLALGEGGIERVHEAIKQVATFFDGRPCSKEFIVDVFGFSRGAAQARHFINELHDRAAGPNVKVGFVGIYDTVASFAGGWIGALDPTDLISDDEAGDNINRYKISEYQGQRRVRRGRRIVEAPYYKDIIKDFNFHLSSASADYIEHFVARDEVRKNFPLSSLEPNDGGFLNQKTYIGVHSDIGGGYAEDEGEIENKLDWIAEYKEVPGARIGGYDRAYPHLSDQYRKVERYSEAEVEEIRQAYWKLGYNISEERLGRKVWLVGKKNVTNTLSNVYLKLMHKKAVSFDVPFDDLPRGKEYDIPSELKDYWESVSNGNIYPASRERDIYANFVHQSDIDAEDRAPIYKPTKYFSDLANEPDVGEIRTIFPNDPTFAVQPDENDNMYANGAEINTDNLASRREGKNT</sequence>
<feature type="compositionally biased region" description="Polar residues" evidence="1">
    <location>
        <begin position="16"/>
        <end position="27"/>
    </location>
</feature>
<dbReference type="PANTHER" id="PTHR33840">
    <property type="match status" value="1"/>
</dbReference>
<comment type="caution">
    <text evidence="3">The sequence shown here is derived from an EMBL/GenBank/DDBJ whole genome shotgun (WGS) entry which is preliminary data.</text>
</comment>
<evidence type="ECO:0000313" key="4">
    <source>
        <dbReference type="Proteomes" id="UP000247689"/>
    </source>
</evidence>
<organism evidence="3 4">
    <name type="scientific">Kangiella spongicola</name>
    <dbReference type="NCBI Taxonomy" id="796379"/>
    <lineage>
        <taxon>Bacteria</taxon>
        <taxon>Pseudomonadati</taxon>
        <taxon>Pseudomonadota</taxon>
        <taxon>Gammaproteobacteria</taxon>
        <taxon>Kangiellales</taxon>
        <taxon>Kangiellaceae</taxon>
        <taxon>Kangiella</taxon>
    </lineage>
</organism>
<evidence type="ECO:0000313" key="3">
    <source>
        <dbReference type="EMBL" id="PXF64398.1"/>
    </source>
</evidence>
<feature type="region of interest" description="Disordered" evidence="1">
    <location>
        <begin position="1"/>
        <end position="27"/>
    </location>
</feature>
<dbReference type="Pfam" id="PF09994">
    <property type="entry name" value="T6SS_Tle1-like_cat"/>
    <property type="match status" value="2"/>
</dbReference>
<evidence type="ECO:0000259" key="2">
    <source>
        <dbReference type="Pfam" id="PF09994"/>
    </source>
</evidence>
<dbReference type="AlphaFoldDB" id="A0A318D9S0"/>
<dbReference type="InterPro" id="IPR018712">
    <property type="entry name" value="Tle1-like_cat"/>
</dbReference>
<accession>A0A318D9S0</accession>